<accession>A0AAW7Y500</accession>
<evidence type="ECO:0008006" key="3">
    <source>
        <dbReference type="Google" id="ProtNLM"/>
    </source>
</evidence>
<dbReference type="Gene3D" id="1.10.287.950">
    <property type="entry name" value="Methyl-accepting chemotaxis protein"/>
    <property type="match status" value="1"/>
</dbReference>
<comment type="caution">
    <text evidence="1">The sequence shown here is derived from an EMBL/GenBank/DDBJ whole genome shotgun (WGS) entry which is preliminary data.</text>
</comment>
<sequence>MRKLATRTQESTASVDGIIERLGQSSQDALSIVQKTTAATDANIDGVKSSSDAIEQLQQSLSIIEQQAASISSSANEQSQTCMTIKDSVSSVSNIAVHNNEVINQCSQQQEILLQQVAHLKASLIKFKLESHPQA</sequence>
<dbReference type="AlphaFoldDB" id="A0AAW7Y500"/>
<proteinExistence type="predicted"/>
<dbReference type="PANTHER" id="PTHR32089:SF112">
    <property type="entry name" value="LYSOZYME-LIKE PROTEIN-RELATED"/>
    <property type="match status" value="1"/>
</dbReference>
<dbReference type="EMBL" id="JAUOPU010000014">
    <property type="protein sequence ID" value="MDO6543683.1"/>
    <property type="molecule type" value="Genomic_DNA"/>
</dbReference>
<dbReference type="RefSeq" id="WP_303500106.1">
    <property type="nucleotide sequence ID" value="NZ_JAUOPU010000014.1"/>
</dbReference>
<dbReference type="PANTHER" id="PTHR32089">
    <property type="entry name" value="METHYL-ACCEPTING CHEMOTAXIS PROTEIN MCPB"/>
    <property type="match status" value="1"/>
</dbReference>
<dbReference type="SUPFAM" id="SSF58104">
    <property type="entry name" value="Methyl-accepting chemotaxis protein (MCP) signaling domain"/>
    <property type="match status" value="1"/>
</dbReference>
<name>A0AAW7Y500_9GAMM</name>
<evidence type="ECO:0000313" key="2">
    <source>
        <dbReference type="Proteomes" id="UP001170624"/>
    </source>
</evidence>
<dbReference type="Proteomes" id="UP001170624">
    <property type="component" value="Unassembled WGS sequence"/>
</dbReference>
<evidence type="ECO:0000313" key="1">
    <source>
        <dbReference type="EMBL" id="MDO6543683.1"/>
    </source>
</evidence>
<reference evidence="1" key="1">
    <citation type="submission" date="2023-07" db="EMBL/GenBank/DDBJ databases">
        <title>Genome content predicts the carbon catabolic preferences of heterotrophic bacteria.</title>
        <authorList>
            <person name="Gralka M."/>
        </authorList>
    </citation>
    <scope>NUCLEOTIDE SEQUENCE</scope>
    <source>
        <strain evidence="1">G2M05</strain>
    </source>
</reference>
<gene>
    <name evidence="1" type="ORF">Q4568_14140</name>
</gene>
<organism evidence="1 2">
    <name type="scientific">Photobacterium sanguinicancri</name>
    <dbReference type="NCBI Taxonomy" id="875932"/>
    <lineage>
        <taxon>Bacteria</taxon>
        <taxon>Pseudomonadati</taxon>
        <taxon>Pseudomonadota</taxon>
        <taxon>Gammaproteobacteria</taxon>
        <taxon>Vibrionales</taxon>
        <taxon>Vibrionaceae</taxon>
        <taxon>Photobacterium</taxon>
    </lineage>
</organism>
<protein>
    <recommendedName>
        <fullName evidence="3">Methyl-accepting transducer domain-containing protein</fullName>
    </recommendedName>
</protein>